<reference evidence="11" key="1">
    <citation type="submission" date="2025-08" db="UniProtKB">
        <authorList>
            <consortium name="RefSeq"/>
        </authorList>
    </citation>
    <scope>IDENTIFICATION</scope>
    <source>
        <tissue evidence="11">Leaf</tissue>
    </source>
</reference>
<protein>
    <recommendedName>
        <fullName evidence="9">Bidirectional sugar transporter SWEET</fullName>
    </recommendedName>
</protein>
<keyword evidence="6" id="KW-0677">Repeat</keyword>
<keyword evidence="5 9" id="KW-0812">Transmembrane</keyword>
<proteinExistence type="inferred from homology"/>
<evidence type="ECO:0000313" key="11">
    <source>
        <dbReference type="RefSeq" id="XP_030530822.1"/>
    </source>
</evidence>
<feature type="transmembrane region" description="Helical" evidence="9">
    <location>
        <begin position="6"/>
        <end position="24"/>
    </location>
</feature>
<evidence type="ECO:0000256" key="3">
    <source>
        <dbReference type="ARBA" id="ARBA00022448"/>
    </source>
</evidence>
<dbReference type="GO" id="GO:0005886">
    <property type="term" value="C:plasma membrane"/>
    <property type="evidence" value="ECO:0007669"/>
    <property type="project" value="UniProtKB-SubCell"/>
</dbReference>
<dbReference type="PANTHER" id="PTHR10791:SF236">
    <property type="entry name" value="BIDIRECTIONAL SUGAR TRANSPORTER SWEET8"/>
    <property type="match status" value="1"/>
</dbReference>
<dbReference type="InterPro" id="IPR004316">
    <property type="entry name" value="SWEET_rpt"/>
</dbReference>
<dbReference type="AlphaFoldDB" id="A0A8B8P7X9"/>
<evidence type="ECO:0000256" key="9">
    <source>
        <dbReference type="RuleBase" id="RU910715"/>
    </source>
</evidence>
<dbReference type="FunFam" id="1.20.1280.290:FF:000001">
    <property type="entry name" value="Bidirectional sugar transporter SWEET"/>
    <property type="match status" value="1"/>
</dbReference>
<evidence type="ECO:0000256" key="7">
    <source>
        <dbReference type="ARBA" id="ARBA00022989"/>
    </source>
</evidence>
<comment type="similarity">
    <text evidence="2 9">Belongs to the SWEET sugar transporter family.</text>
</comment>
<evidence type="ECO:0000256" key="8">
    <source>
        <dbReference type="ARBA" id="ARBA00023136"/>
    </source>
</evidence>
<dbReference type="GO" id="GO:0051260">
    <property type="term" value="P:protein homooligomerization"/>
    <property type="evidence" value="ECO:0007669"/>
    <property type="project" value="UniProtKB-ARBA"/>
</dbReference>
<feature type="transmembrane region" description="Helical" evidence="9">
    <location>
        <begin position="70"/>
        <end position="91"/>
    </location>
</feature>
<evidence type="ECO:0000256" key="1">
    <source>
        <dbReference type="ARBA" id="ARBA00004127"/>
    </source>
</evidence>
<dbReference type="Proteomes" id="UP000827889">
    <property type="component" value="Chromosome 8"/>
</dbReference>
<dbReference type="RefSeq" id="XP_030530822.1">
    <property type="nucleotide sequence ID" value="XM_030674962.2"/>
</dbReference>
<dbReference type="GeneID" id="115741196"/>
<dbReference type="OrthoDB" id="409725at2759"/>
<keyword evidence="4 9" id="KW-0762">Sugar transport</keyword>
<sequence>MVTAEAARNVVGIIGNVISFFLFASPCPTFYRIIKNKSVEEFQVYPYLFTVLNCIFWIIYGLPFVHPDSLLVVTINGVGLVMELIYLCIFFTYAPNKGRKKVVYWLCGEVVFIAVVSLVVLLVFHDHNRRILAFGIICDVFNIIMYGSPLIIMKKVITTKSVEYMPFYLSLANFLNGCVWTAYALIKLDIFILISNGLGALAATAQLILYGCYFRSTPRDEKVVDAKAPQIQLAVSDGPGRV</sequence>
<keyword evidence="10" id="KW-1185">Reference proteome</keyword>
<organism evidence="10 11">
    <name type="scientific">Rhodamnia argentea</name>
    <dbReference type="NCBI Taxonomy" id="178133"/>
    <lineage>
        <taxon>Eukaryota</taxon>
        <taxon>Viridiplantae</taxon>
        <taxon>Streptophyta</taxon>
        <taxon>Embryophyta</taxon>
        <taxon>Tracheophyta</taxon>
        <taxon>Spermatophyta</taxon>
        <taxon>Magnoliopsida</taxon>
        <taxon>eudicotyledons</taxon>
        <taxon>Gunneridae</taxon>
        <taxon>Pentapetalae</taxon>
        <taxon>rosids</taxon>
        <taxon>malvids</taxon>
        <taxon>Myrtales</taxon>
        <taxon>Myrtaceae</taxon>
        <taxon>Myrtoideae</taxon>
        <taxon>Myrteae</taxon>
        <taxon>Australasian group</taxon>
        <taxon>Rhodamnia</taxon>
    </lineage>
</organism>
<gene>
    <name evidence="11" type="primary">LOC115741196</name>
</gene>
<dbReference type="GO" id="GO:0012505">
    <property type="term" value="C:endomembrane system"/>
    <property type="evidence" value="ECO:0007669"/>
    <property type="project" value="UniProtKB-SubCell"/>
</dbReference>
<dbReference type="Gene3D" id="1.20.1280.290">
    <property type="match status" value="2"/>
</dbReference>
<evidence type="ECO:0000256" key="4">
    <source>
        <dbReference type="ARBA" id="ARBA00022597"/>
    </source>
</evidence>
<feature type="transmembrane region" description="Helical" evidence="9">
    <location>
        <begin position="103"/>
        <end position="125"/>
    </location>
</feature>
<comment type="function">
    <text evidence="9">Mediates both low-affinity uptake and efflux of sugar across the membrane.</text>
</comment>
<name>A0A8B8P7X9_9MYRT</name>
<feature type="transmembrane region" description="Helical" evidence="9">
    <location>
        <begin position="190"/>
        <end position="213"/>
    </location>
</feature>
<dbReference type="PANTHER" id="PTHR10791">
    <property type="entry name" value="RAG1-ACTIVATING PROTEIN 1"/>
    <property type="match status" value="1"/>
</dbReference>
<evidence type="ECO:0000256" key="5">
    <source>
        <dbReference type="ARBA" id="ARBA00022692"/>
    </source>
</evidence>
<dbReference type="FunFam" id="1.20.1280.290:FF:000002">
    <property type="entry name" value="Bidirectional sugar transporter SWEET"/>
    <property type="match status" value="1"/>
</dbReference>
<dbReference type="KEGG" id="rarg:115741196"/>
<comment type="subcellular location">
    <subcellularLocation>
        <location evidence="9">Cell membrane</location>
        <topology evidence="9">Multi-pass membrane protein</topology>
    </subcellularLocation>
    <subcellularLocation>
        <location evidence="1">Endomembrane system</location>
        <topology evidence="1">Multi-pass membrane protein</topology>
    </subcellularLocation>
</comment>
<evidence type="ECO:0000313" key="10">
    <source>
        <dbReference type="Proteomes" id="UP000827889"/>
    </source>
</evidence>
<feature type="transmembrane region" description="Helical" evidence="9">
    <location>
        <begin position="44"/>
        <end position="64"/>
    </location>
</feature>
<dbReference type="Pfam" id="PF03083">
    <property type="entry name" value="MtN3_slv"/>
    <property type="match status" value="2"/>
</dbReference>
<accession>A0A8B8P7X9</accession>
<dbReference type="GO" id="GO:0051119">
    <property type="term" value="F:sugar transmembrane transporter activity"/>
    <property type="evidence" value="ECO:0007669"/>
    <property type="project" value="InterPro"/>
</dbReference>
<dbReference type="InterPro" id="IPR047664">
    <property type="entry name" value="SWEET"/>
</dbReference>
<evidence type="ECO:0000256" key="6">
    <source>
        <dbReference type="ARBA" id="ARBA00022737"/>
    </source>
</evidence>
<feature type="transmembrane region" description="Helical" evidence="9">
    <location>
        <begin position="164"/>
        <end position="184"/>
    </location>
</feature>
<feature type="transmembrane region" description="Helical" evidence="9">
    <location>
        <begin position="131"/>
        <end position="152"/>
    </location>
</feature>
<keyword evidence="7 9" id="KW-1133">Transmembrane helix</keyword>
<keyword evidence="8 9" id="KW-0472">Membrane</keyword>
<evidence type="ECO:0000256" key="2">
    <source>
        <dbReference type="ARBA" id="ARBA00007809"/>
    </source>
</evidence>
<keyword evidence="3 9" id="KW-0813">Transport</keyword>